<name>A0A834IK62_RHYFE</name>
<gene>
    <name evidence="2" type="ORF">GWI33_002654</name>
</gene>
<evidence type="ECO:0000313" key="3">
    <source>
        <dbReference type="Proteomes" id="UP000625711"/>
    </source>
</evidence>
<proteinExistence type="predicted"/>
<dbReference type="EMBL" id="JAACXV010000174">
    <property type="protein sequence ID" value="KAF7282422.1"/>
    <property type="molecule type" value="Genomic_DNA"/>
</dbReference>
<sequence length="75" mass="8299">MNTLFGTVRHIQKSLHAPLVEHQKISKGAAKELPFDPTTPTPCPPTCYTTSRRKNAADRVTPHPPPPPQRYSVAN</sequence>
<evidence type="ECO:0000313" key="2">
    <source>
        <dbReference type="EMBL" id="KAF7282422.1"/>
    </source>
</evidence>
<reference evidence="2" key="1">
    <citation type="submission" date="2020-08" db="EMBL/GenBank/DDBJ databases">
        <title>Genome sequencing and assembly of the red palm weevil Rhynchophorus ferrugineus.</title>
        <authorList>
            <person name="Dias G.B."/>
            <person name="Bergman C.M."/>
            <person name="Manee M."/>
        </authorList>
    </citation>
    <scope>NUCLEOTIDE SEQUENCE</scope>
    <source>
        <strain evidence="2">AA-2017</strain>
        <tissue evidence="2">Whole larva</tissue>
    </source>
</reference>
<dbReference type="AlphaFoldDB" id="A0A834IK62"/>
<accession>A0A834IK62</accession>
<comment type="caution">
    <text evidence="2">The sequence shown here is derived from an EMBL/GenBank/DDBJ whole genome shotgun (WGS) entry which is preliminary data.</text>
</comment>
<evidence type="ECO:0000256" key="1">
    <source>
        <dbReference type="SAM" id="MobiDB-lite"/>
    </source>
</evidence>
<organism evidence="2 3">
    <name type="scientific">Rhynchophorus ferrugineus</name>
    <name type="common">Red palm weevil</name>
    <name type="synonym">Curculio ferrugineus</name>
    <dbReference type="NCBI Taxonomy" id="354439"/>
    <lineage>
        <taxon>Eukaryota</taxon>
        <taxon>Metazoa</taxon>
        <taxon>Ecdysozoa</taxon>
        <taxon>Arthropoda</taxon>
        <taxon>Hexapoda</taxon>
        <taxon>Insecta</taxon>
        <taxon>Pterygota</taxon>
        <taxon>Neoptera</taxon>
        <taxon>Endopterygota</taxon>
        <taxon>Coleoptera</taxon>
        <taxon>Polyphaga</taxon>
        <taxon>Cucujiformia</taxon>
        <taxon>Curculionidae</taxon>
        <taxon>Dryophthorinae</taxon>
        <taxon>Rhynchophorus</taxon>
    </lineage>
</organism>
<feature type="region of interest" description="Disordered" evidence="1">
    <location>
        <begin position="28"/>
        <end position="75"/>
    </location>
</feature>
<keyword evidence="3" id="KW-1185">Reference proteome</keyword>
<protein>
    <submittedName>
        <fullName evidence="2">Uncharacterized protein</fullName>
    </submittedName>
</protein>
<dbReference type="Proteomes" id="UP000625711">
    <property type="component" value="Unassembled WGS sequence"/>
</dbReference>